<dbReference type="SUPFAM" id="SSF52266">
    <property type="entry name" value="SGNH hydrolase"/>
    <property type="match status" value="1"/>
</dbReference>
<feature type="chain" id="PRO_5032719584" evidence="1">
    <location>
        <begin position="21"/>
        <end position="522"/>
    </location>
</feature>
<evidence type="ECO:0000256" key="1">
    <source>
        <dbReference type="SAM" id="SignalP"/>
    </source>
</evidence>
<dbReference type="Proteomes" id="UP000612055">
    <property type="component" value="Unassembled WGS sequence"/>
</dbReference>
<sequence>MAVVSSALFLFLSLTAAAMASRGLQAAELVSEQQLGSGEAAYDLAPLSSPIWNYTLGPGDLRKSMMNCCNARMVALLRALEEGENVTVAVVGGSFSLPDHISSNDVWFSLWLKWLAARYPRANIKGINACVGASNAGLSFLCLKEMLPEPVDLVFVDYTPNLSSKLEIETKDLYLEQLFRALLARPERPVVMGVEQMLPESVFFKSAEVTTAPLYQFYDIPWISVRNSLFHHSANNETGFEATQMRVVVGGQAWHYNRHGHRMVADLAVHFFRAAESMMAQGLLEGQPDPFWQDGKKGHMALHRMLRPHPVRRPLGCVLAGDLPRFVAAKSSVGWNFTTDDRNGAKWGYISAYGAKEPPAVNASSLPKGVFISKTQPRLDLEWDAATFNASRGSGSFAFVLAYLASYEQTGYGSMSCSGACSCKETHIDAYIPEHSLTLVRPVAISLNPQPAGGSSVCRVSLANVSPGGRRFKFKVLGFILAELEAGMEKDMSLVSFMWHAGGLNTKPQVKHARKLLGRQLS</sequence>
<gene>
    <name evidence="2" type="ORF">HYH03_014119</name>
</gene>
<dbReference type="PANTHER" id="PTHR34407:SF1">
    <property type="entry name" value="SGNH HYDROLASE-TYPE ESTERASE DOMAIN-CONTAINING PROTEIN"/>
    <property type="match status" value="1"/>
</dbReference>
<name>A0A835XNF4_9CHLO</name>
<feature type="signal peptide" evidence="1">
    <location>
        <begin position="1"/>
        <end position="20"/>
    </location>
</feature>
<evidence type="ECO:0000313" key="2">
    <source>
        <dbReference type="EMBL" id="KAG2487278.1"/>
    </source>
</evidence>
<keyword evidence="1" id="KW-0732">Signal</keyword>
<evidence type="ECO:0000313" key="3">
    <source>
        <dbReference type="Proteomes" id="UP000612055"/>
    </source>
</evidence>
<organism evidence="2 3">
    <name type="scientific">Edaphochlamys debaryana</name>
    <dbReference type="NCBI Taxonomy" id="47281"/>
    <lineage>
        <taxon>Eukaryota</taxon>
        <taxon>Viridiplantae</taxon>
        <taxon>Chlorophyta</taxon>
        <taxon>core chlorophytes</taxon>
        <taxon>Chlorophyceae</taxon>
        <taxon>CS clade</taxon>
        <taxon>Chlamydomonadales</taxon>
        <taxon>Chlamydomonadales incertae sedis</taxon>
        <taxon>Edaphochlamys</taxon>
    </lineage>
</organism>
<dbReference type="AlphaFoldDB" id="A0A835XNF4"/>
<keyword evidence="3" id="KW-1185">Reference proteome</keyword>
<reference evidence="2" key="1">
    <citation type="journal article" date="2020" name="bioRxiv">
        <title>Comparative genomics of Chlamydomonas.</title>
        <authorList>
            <person name="Craig R.J."/>
            <person name="Hasan A.R."/>
            <person name="Ness R.W."/>
            <person name="Keightley P.D."/>
        </authorList>
    </citation>
    <scope>NUCLEOTIDE SEQUENCE</scope>
    <source>
        <strain evidence="2">CCAP 11/70</strain>
    </source>
</reference>
<dbReference type="OrthoDB" id="544608at2759"/>
<accession>A0A835XNF4</accession>
<dbReference type="PANTHER" id="PTHR34407">
    <property type="entry name" value="EXPRESSED PROTEIN"/>
    <property type="match status" value="1"/>
</dbReference>
<proteinExistence type="predicted"/>
<dbReference type="EMBL" id="JAEHOE010000099">
    <property type="protein sequence ID" value="KAG2487278.1"/>
    <property type="molecule type" value="Genomic_DNA"/>
</dbReference>
<protein>
    <submittedName>
        <fullName evidence="2">Uncharacterized protein</fullName>
    </submittedName>
</protein>
<comment type="caution">
    <text evidence="2">The sequence shown here is derived from an EMBL/GenBank/DDBJ whole genome shotgun (WGS) entry which is preliminary data.</text>
</comment>